<dbReference type="Proteomes" id="UP001066276">
    <property type="component" value="Chromosome 7"/>
</dbReference>
<evidence type="ECO:0000313" key="1">
    <source>
        <dbReference type="EMBL" id="KAJ1133494.1"/>
    </source>
</evidence>
<keyword evidence="2" id="KW-1185">Reference proteome</keyword>
<comment type="caution">
    <text evidence="1">The sequence shown here is derived from an EMBL/GenBank/DDBJ whole genome shotgun (WGS) entry which is preliminary data.</text>
</comment>
<evidence type="ECO:0000313" key="2">
    <source>
        <dbReference type="Proteomes" id="UP001066276"/>
    </source>
</evidence>
<gene>
    <name evidence="1" type="ORF">NDU88_011782</name>
</gene>
<accession>A0AAV7Q1X5</accession>
<dbReference type="EMBL" id="JANPWB010000011">
    <property type="protein sequence ID" value="KAJ1133494.1"/>
    <property type="molecule type" value="Genomic_DNA"/>
</dbReference>
<proteinExistence type="predicted"/>
<name>A0AAV7Q1X5_PLEWA</name>
<dbReference type="AlphaFoldDB" id="A0AAV7Q1X5"/>
<protein>
    <submittedName>
        <fullName evidence="1">Uncharacterized protein</fullName>
    </submittedName>
</protein>
<sequence>MLSDAEVLRRELGSGAGAEVKDPGLGEGLLPVMLSDAEVVCRELGSGAGAEVKDPGLGEGLLPVMPSDAEVVCREIGSGAGAEVKDPGLREGLLPVMLKCSVENSDLEQEQMLRIPDWERASCHDAEVLRIELGSGAGTEVKDPGLGEGLLPVMLSDAEVVCRKLGSGAGAEVKDPGLGEGLSPVMLKCSVESSDLEQEQKLRILDWEKASCHDAEVLCEELGSGAGAEVKDPGLGEGLLPVMLSDAEVLCRELGSVAGAEVKDPGLGGGLASDAE</sequence>
<organism evidence="1 2">
    <name type="scientific">Pleurodeles waltl</name>
    <name type="common">Iberian ribbed newt</name>
    <dbReference type="NCBI Taxonomy" id="8319"/>
    <lineage>
        <taxon>Eukaryota</taxon>
        <taxon>Metazoa</taxon>
        <taxon>Chordata</taxon>
        <taxon>Craniata</taxon>
        <taxon>Vertebrata</taxon>
        <taxon>Euteleostomi</taxon>
        <taxon>Amphibia</taxon>
        <taxon>Batrachia</taxon>
        <taxon>Caudata</taxon>
        <taxon>Salamandroidea</taxon>
        <taxon>Salamandridae</taxon>
        <taxon>Pleurodelinae</taxon>
        <taxon>Pleurodeles</taxon>
    </lineage>
</organism>
<reference evidence="1" key="1">
    <citation type="journal article" date="2022" name="bioRxiv">
        <title>Sequencing and chromosome-scale assembly of the giantPleurodeles waltlgenome.</title>
        <authorList>
            <person name="Brown T."/>
            <person name="Elewa A."/>
            <person name="Iarovenko S."/>
            <person name="Subramanian E."/>
            <person name="Araus A.J."/>
            <person name="Petzold A."/>
            <person name="Susuki M."/>
            <person name="Suzuki K.-i.T."/>
            <person name="Hayashi T."/>
            <person name="Toyoda A."/>
            <person name="Oliveira C."/>
            <person name="Osipova E."/>
            <person name="Leigh N.D."/>
            <person name="Simon A."/>
            <person name="Yun M.H."/>
        </authorList>
    </citation>
    <scope>NUCLEOTIDE SEQUENCE</scope>
    <source>
        <strain evidence="1">20211129_DDA</strain>
        <tissue evidence="1">Liver</tissue>
    </source>
</reference>